<dbReference type="Proteomes" id="UP000549394">
    <property type="component" value="Unassembled WGS sequence"/>
</dbReference>
<dbReference type="AlphaFoldDB" id="A0A7I8VWE0"/>
<gene>
    <name evidence="1" type="ORF">DGYR_LOCUS8728</name>
</gene>
<protein>
    <submittedName>
        <fullName evidence="1">DgyrCDS9225</fullName>
    </submittedName>
</protein>
<name>A0A7I8VWE0_9ANNE</name>
<comment type="caution">
    <text evidence="1">The sequence shown here is derived from an EMBL/GenBank/DDBJ whole genome shotgun (WGS) entry which is preliminary data.</text>
</comment>
<keyword evidence="2" id="KW-1185">Reference proteome</keyword>
<proteinExistence type="predicted"/>
<sequence>MSSHSIDYIHLDLSDEENMEPELIPLVEIKVPSNEHADYIMSRWVTLSNEDHGTVYRKIHIEIGEKGGKSTIRSKMVNKYSKPWFVHIVHFFVDEYNFIDAKELVYPIGKSFYNLICMYTESMENEFNVRIVKNNLTQSDVTIKGKDQNISNACRKINNIIEEYLNIQIDLEKERMNHLEDILRERTSVLFQATFAVDAFCD</sequence>
<evidence type="ECO:0000313" key="1">
    <source>
        <dbReference type="EMBL" id="CAD5120663.1"/>
    </source>
</evidence>
<organism evidence="1 2">
    <name type="scientific">Dimorphilus gyrociliatus</name>
    <dbReference type="NCBI Taxonomy" id="2664684"/>
    <lineage>
        <taxon>Eukaryota</taxon>
        <taxon>Metazoa</taxon>
        <taxon>Spiralia</taxon>
        <taxon>Lophotrochozoa</taxon>
        <taxon>Annelida</taxon>
        <taxon>Polychaeta</taxon>
        <taxon>Polychaeta incertae sedis</taxon>
        <taxon>Dinophilidae</taxon>
        <taxon>Dimorphilus</taxon>
    </lineage>
</organism>
<evidence type="ECO:0000313" key="2">
    <source>
        <dbReference type="Proteomes" id="UP000549394"/>
    </source>
</evidence>
<reference evidence="1 2" key="1">
    <citation type="submission" date="2020-08" db="EMBL/GenBank/DDBJ databases">
        <authorList>
            <person name="Hejnol A."/>
        </authorList>
    </citation>
    <scope>NUCLEOTIDE SEQUENCE [LARGE SCALE GENOMIC DNA]</scope>
</reference>
<accession>A0A7I8VWE0</accession>
<dbReference type="EMBL" id="CAJFCJ010000013">
    <property type="protein sequence ID" value="CAD5120663.1"/>
    <property type="molecule type" value="Genomic_DNA"/>
</dbReference>